<evidence type="ECO:0000259" key="2">
    <source>
        <dbReference type="Pfam" id="PF25560"/>
    </source>
</evidence>
<feature type="region of interest" description="Disordered" evidence="1">
    <location>
        <begin position="95"/>
        <end position="141"/>
    </location>
</feature>
<sequence length="1389" mass="153598">MTLIISVTGLDGYNGRNGGSNGRHGENATNPTPGTDGGEIDLYLVERDNINGALAEISGQYRKPGYQVGNFQQTYICATDDLFILEARGGNGGNGGNGGHGANGSPGKKGKNATQYSSGGDGKRGGDGGDAGAGTSGADGGEGGTITLQMLDTDAGLLMMFVQSWTPTVSFALDVSGGKGGKYYLFCASICSSGATDFSLIILMQAMLVGMGHQVRADVLSSLVLSHSLSVGIISTGSGGPGGKGGKSYTWTETKYIRNYEGNSVPQYVTHYKSGGSDGPPGSSGHKPTHLLYDGRTGDNGSFRFLIRDSTRNEVIEYDEIFDIRLHHVVAHSVTGVFEPEAQIYIDTLTILNTSTMPTPRRDICVTVNDNVWISNKVEIDYATLPQVITPQTSLEIDCKQSLSFFLRKHIVDQPGPPLRATDLLRLTATMTGIRKIFPAFDIEGRPINIQYPIEFTHISHINSMVVSQIAKVKWGVQNRSEVDFGSLAPNGRCIRVRLDRKAGEVSPSALRFGLKAGQQGVATVHPVQTLEREYLFEIPLLRAGETLQLEATLELIEAEIFEHVEFWLYLELGQITAPSLPKVVHIQSFSVRVSTIYRGFPAGFYPDVLLVTNHKTARDEFMAWTNLLKQQLGLRFFVWDISQMGHFGFTRPIPTLFSNEPTTLMKDLAGKTMIILDNEFEYGDYAQTVTALNFVIKREWLQAMHENDNKFYVVYSKADRNSRLITLEDFARTPFEAWKQKKRTFERVQNLTHHLTEITDVDGFSKDTSEQDDDEASEDNTEIPDILADIENPTADTVKLVDEVIDIKIKAKLFRKMQTRMANKATKVGKNLKTFRPHIQHLVIYQWHEAKKPLFRTKKNCNEKTGGCITVIPSLTTTKQRIVFSAAAWDESPTTFVQTVPNLRGVIAGLGIDIHFRLLERIFITGPINEDNETDDIGLFLTGGFRILDEGEKQLAEVLKQQIVYDVAVELSTICDGIAANSTLKDEQILEMMESLRRLVWKTESLSGSTSATTKENSLATIAEDVSSSPELDQAHFDQNNGYSDEVVSTPQIYSELVRNNGPNTTVLGDINEEEETTFFMFPVGQNTPLGEWLMDVLAQLYAFIKCLRAGIHQSILPNRRTVKIQQQSMDLLHRVGDATIVGFADPRSSDSLEALRKEQSTAFGNQMSIVNEEYLTQSNINNENQQGIEIDIKVDSGPDPSTQVPNQFNGLSFHSSAPKSIASGLSFASAMTSATRMSSSSFSSSGTSASRSRVSYKQLDTNRQKTIKSFKQGAKLQLRKMIQNHYKQWKKDANYFLGGVLDPSKKALRRSAKEAVFGPFEVLVDNTLYGRDLTKKGDGQMGGVKNIIVSDPEYEDIRTSETHKINDLEDMISKFFNFRSNMIEEAI</sequence>
<proteinExistence type="predicted"/>
<dbReference type="EMBL" id="PQFF01000365">
    <property type="protein sequence ID" value="RHZ55702.1"/>
    <property type="molecule type" value="Genomic_DNA"/>
</dbReference>
<evidence type="ECO:0000313" key="4">
    <source>
        <dbReference type="Proteomes" id="UP000266861"/>
    </source>
</evidence>
<dbReference type="Proteomes" id="UP000266861">
    <property type="component" value="Unassembled WGS sequence"/>
</dbReference>
<feature type="compositionally biased region" description="Gly residues" evidence="1">
    <location>
        <begin position="95"/>
        <end position="104"/>
    </location>
</feature>
<feature type="compositionally biased region" description="Gly residues" evidence="1">
    <location>
        <begin position="128"/>
        <end position="141"/>
    </location>
</feature>
<feature type="compositionally biased region" description="Acidic residues" evidence="1">
    <location>
        <begin position="771"/>
        <end position="783"/>
    </location>
</feature>
<dbReference type="STRING" id="1348612.A0A397GXI8"/>
<keyword evidence="4" id="KW-1185">Reference proteome</keyword>
<feature type="region of interest" description="Disordered" evidence="1">
    <location>
        <begin position="272"/>
        <end position="291"/>
    </location>
</feature>
<name>A0A397GXI8_9GLOM</name>
<protein>
    <recommendedName>
        <fullName evidence="2">DUF7932 domain-containing protein</fullName>
    </recommendedName>
</protein>
<feature type="region of interest" description="Disordered" evidence="1">
    <location>
        <begin position="763"/>
        <end position="784"/>
    </location>
</feature>
<feature type="region of interest" description="Disordered" evidence="1">
    <location>
        <begin position="1240"/>
        <end position="1260"/>
    </location>
</feature>
<dbReference type="InterPro" id="IPR057692">
    <property type="entry name" value="DUF7932"/>
</dbReference>
<dbReference type="Pfam" id="PF25560">
    <property type="entry name" value="DUF7932"/>
    <property type="match status" value="1"/>
</dbReference>
<gene>
    <name evidence="3" type="ORF">Glove_411g12</name>
</gene>
<dbReference type="OrthoDB" id="2436921at2759"/>
<reference evidence="3 4" key="1">
    <citation type="submission" date="2018-08" db="EMBL/GenBank/DDBJ databases">
        <title>Genome and evolution of the arbuscular mycorrhizal fungus Diversispora epigaea (formerly Glomus versiforme) and its bacterial endosymbionts.</title>
        <authorList>
            <person name="Sun X."/>
            <person name="Fei Z."/>
            <person name="Harrison M."/>
        </authorList>
    </citation>
    <scope>NUCLEOTIDE SEQUENCE [LARGE SCALE GENOMIC DNA]</scope>
    <source>
        <strain evidence="3 4">IT104</strain>
    </source>
</reference>
<feature type="domain" description="DUF7932" evidence="2">
    <location>
        <begin position="335"/>
        <end position="452"/>
    </location>
</feature>
<feature type="compositionally biased region" description="Low complexity" evidence="1">
    <location>
        <begin position="1240"/>
        <end position="1255"/>
    </location>
</feature>
<evidence type="ECO:0000313" key="3">
    <source>
        <dbReference type="EMBL" id="RHZ55702.1"/>
    </source>
</evidence>
<accession>A0A397GXI8</accession>
<evidence type="ECO:0000256" key="1">
    <source>
        <dbReference type="SAM" id="MobiDB-lite"/>
    </source>
</evidence>
<organism evidence="3 4">
    <name type="scientific">Diversispora epigaea</name>
    <dbReference type="NCBI Taxonomy" id="1348612"/>
    <lineage>
        <taxon>Eukaryota</taxon>
        <taxon>Fungi</taxon>
        <taxon>Fungi incertae sedis</taxon>
        <taxon>Mucoromycota</taxon>
        <taxon>Glomeromycotina</taxon>
        <taxon>Glomeromycetes</taxon>
        <taxon>Diversisporales</taxon>
        <taxon>Diversisporaceae</taxon>
        <taxon>Diversispora</taxon>
    </lineage>
</organism>
<comment type="caution">
    <text evidence="3">The sequence shown here is derived from an EMBL/GenBank/DDBJ whole genome shotgun (WGS) entry which is preliminary data.</text>
</comment>
<feature type="region of interest" description="Disordered" evidence="1">
    <location>
        <begin position="14"/>
        <end position="36"/>
    </location>
</feature>